<name>A0A926NBV9_9BACI</name>
<evidence type="ECO:0000313" key="9">
    <source>
        <dbReference type="EMBL" id="MBD1381397.1"/>
    </source>
</evidence>
<keyword evidence="3" id="KW-0964">Secreted</keyword>
<feature type="compositionally biased region" description="Acidic residues" evidence="6">
    <location>
        <begin position="276"/>
        <end position="285"/>
    </location>
</feature>
<keyword evidence="7" id="KW-1133">Transmembrane helix</keyword>
<keyword evidence="2" id="KW-0134">Cell wall</keyword>
<dbReference type="PROSITE" id="PS50847">
    <property type="entry name" value="GRAM_POS_ANCHORING"/>
    <property type="match status" value="1"/>
</dbReference>
<dbReference type="NCBIfam" id="TIGR01167">
    <property type="entry name" value="LPXTG_anchor"/>
    <property type="match status" value="1"/>
</dbReference>
<evidence type="ECO:0000256" key="6">
    <source>
        <dbReference type="SAM" id="MobiDB-lite"/>
    </source>
</evidence>
<comment type="caution">
    <text evidence="9">The sequence shown here is derived from an EMBL/GenBank/DDBJ whole genome shotgun (WGS) entry which is preliminary data.</text>
</comment>
<dbReference type="AlphaFoldDB" id="A0A926NBV9"/>
<reference evidence="9" key="1">
    <citation type="submission" date="2020-09" db="EMBL/GenBank/DDBJ databases">
        <title>A novel bacterium of genus Bacillus, isolated from South China Sea.</title>
        <authorList>
            <person name="Huang H."/>
            <person name="Mo K."/>
            <person name="Hu Y."/>
        </authorList>
    </citation>
    <scope>NUCLEOTIDE SEQUENCE</scope>
    <source>
        <strain evidence="9">IB182487</strain>
    </source>
</reference>
<protein>
    <submittedName>
        <fullName evidence="9">LPXTG cell wall anchor domain-containing protein</fullName>
    </submittedName>
</protein>
<feature type="region of interest" description="Disordered" evidence="6">
    <location>
        <begin position="276"/>
        <end position="350"/>
    </location>
</feature>
<keyword evidence="4" id="KW-0732">Signal</keyword>
<evidence type="ECO:0000256" key="1">
    <source>
        <dbReference type="ARBA" id="ARBA00004168"/>
    </source>
</evidence>
<evidence type="ECO:0000256" key="2">
    <source>
        <dbReference type="ARBA" id="ARBA00022512"/>
    </source>
</evidence>
<evidence type="ECO:0000313" key="10">
    <source>
        <dbReference type="Proteomes" id="UP000626844"/>
    </source>
</evidence>
<keyword evidence="5" id="KW-0572">Peptidoglycan-anchor</keyword>
<dbReference type="Proteomes" id="UP000626844">
    <property type="component" value="Unassembled WGS sequence"/>
</dbReference>
<organism evidence="9 10">
    <name type="scientific">Metabacillus arenae</name>
    <dbReference type="NCBI Taxonomy" id="2771434"/>
    <lineage>
        <taxon>Bacteria</taxon>
        <taxon>Bacillati</taxon>
        <taxon>Bacillota</taxon>
        <taxon>Bacilli</taxon>
        <taxon>Bacillales</taxon>
        <taxon>Bacillaceae</taxon>
        <taxon>Metabacillus</taxon>
    </lineage>
</organism>
<dbReference type="InterPro" id="IPR019931">
    <property type="entry name" value="LPXTG_anchor"/>
</dbReference>
<accession>A0A926NBV9</accession>
<sequence length="384" mass="41862">MKEAGKDGFVLDVNISLENTGEANLTDVKKTRVYLPVSDEVAIGQSDDAEWIELEDGQIVMSLPINKDSIKSGEKVNISATIPVLGKPTQTQSEGDLGLLYDEEGELLELGAIGSTKFDYSVMDKELYFEANAKAIANVPGFNKNQFALGFSAEIRNLLAEDVDSLDIEFNVPDTIKIYPPESYESGDLPDYFDLPGIDDGLNENLDLKWNSNTATVNLPDEDFGPGTGYQLAFSALGEAKSLDALKGLKVTVKAKRGDNTVEEITVPLVVEYYEDNVGNDDNNDDNSGSDKPSDDDKNNGATPIVNKPDNNKKEHSNDKKSNNNKDKSSSDKKQNKQNKENKSGHKLPNTGSFFSIGFMPIAGASLLLLGALLYFRSRKLKAS</sequence>
<keyword evidence="7" id="KW-0472">Membrane</keyword>
<gene>
    <name evidence="9" type="ORF">IC621_14255</name>
</gene>
<feature type="transmembrane region" description="Helical" evidence="7">
    <location>
        <begin position="354"/>
        <end position="376"/>
    </location>
</feature>
<comment type="subcellular location">
    <subcellularLocation>
        <location evidence="1">Secreted</location>
        <location evidence="1">Cell wall</location>
        <topology evidence="1">Peptidoglycan-anchor</topology>
    </subcellularLocation>
</comment>
<proteinExistence type="predicted"/>
<feature type="domain" description="Gram-positive cocci surface proteins LPxTG" evidence="8">
    <location>
        <begin position="348"/>
        <end position="384"/>
    </location>
</feature>
<keyword evidence="10" id="KW-1185">Reference proteome</keyword>
<evidence type="ECO:0000256" key="7">
    <source>
        <dbReference type="SAM" id="Phobius"/>
    </source>
</evidence>
<feature type="compositionally biased region" description="Basic and acidic residues" evidence="6">
    <location>
        <begin position="310"/>
        <end position="344"/>
    </location>
</feature>
<dbReference type="RefSeq" id="WP_191158998.1">
    <property type="nucleotide sequence ID" value="NZ_JACXAI010000018.1"/>
</dbReference>
<dbReference type="Pfam" id="PF00746">
    <property type="entry name" value="Gram_pos_anchor"/>
    <property type="match status" value="1"/>
</dbReference>
<evidence type="ECO:0000259" key="8">
    <source>
        <dbReference type="PROSITE" id="PS50847"/>
    </source>
</evidence>
<evidence type="ECO:0000256" key="3">
    <source>
        <dbReference type="ARBA" id="ARBA00022525"/>
    </source>
</evidence>
<dbReference type="EMBL" id="JACXAI010000018">
    <property type="protein sequence ID" value="MBD1381397.1"/>
    <property type="molecule type" value="Genomic_DNA"/>
</dbReference>
<keyword evidence="7" id="KW-0812">Transmembrane</keyword>
<evidence type="ECO:0000256" key="4">
    <source>
        <dbReference type="ARBA" id="ARBA00022729"/>
    </source>
</evidence>
<evidence type="ECO:0000256" key="5">
    <source>
        <dbReference type="ARBA" id="ARBA00023088"/>
    </source>
</evidence>